<accession>D7PJL0</accession>
<evidence type="ECO:0000313" key="1">
    <source>
        <dbReference type="EMBL" id="ADI40410.1"/>
    </source>
</evidence>
<dbReference type="AlphaFoldDB" id="D7PJL0"/>
<geneLocation type="chloroplast" evidence="1"/>
<keyword evidence="1" id="KW-0934">Plastid</keyword>
<gene>
    <name evidence="1" type="primary">orf175</name>
</gene>
<keyword evidence="1" id="KW-0150">Chloroplast</keyword>
<dbReference type="InterPro" id="IPR001646">
    <property type="entry name" value="5peptide_repeat"/>
</dbReference>
<dbReference type="GeneID" id="9385016"/>
<dbReference type="RefSeq" id="YP_003734625.1">
    <property type="nucleotide sequence ID" value="NC_014267.1"/>
</dbReference>
<name>D7PJL0_9DINO</name>
<proteinExistence type="predicted"/>
<organism evidence="1">
    <name type="scientific">Kryptoperidinium foliaceum</name>
    <dbReference type="NCBI Taxonomy" id="160619"/>
    <lineage>
        <taxon>Eukaryota</taxon>
        <taxon>Sar</taxon>
        <taxon>Alveolata</taxon>
        <taxon>Dinophyceae</taxon>
        <taxon>Peridiniales</taxon>
        <taxon>Kryptoperidiniaceae</taxon>
        <taxon>Kryptoperidinium</taxon>
    </lineage>
</organism>
<dbReference type="SUPFAM" id="SSF141571">
    <property type="entry name" value="Pentapeptide repeat-like"/>
    <property type="match status" value="1"/>
</dbReference>
<dbReference type="EMBL" id="GU591328">
    <property type="protein sequence ID" value="ADI40410.1"/>
    <property type="molecule type" value="Genomic_DNA"/>
</dbReference>
<dbReference type="Gene3D" id="2.160.20.80">
    <property type="entry name" value="E3 ubiquitin-protein ligase SopA"/>
    <property type="match status" value="1"/>
</dbReference>
<sequence length="175" mass="20419">MNKTLTSIFETQGPQSLNISNQSFSEENIFEEFIDSSFFHQVNFINCSFEGCELLGVNFNFCVFEGCTFNHTIIRKSEFTDCVFKNCQFIESQLTPKTNFFRTLFINSQFSSVDFSFTFLCECEFIEINLIKTKFKGTSVVDPKTEKITFNDLEFDKTKPMRIQITDSLFFPKEI</sequence>
<reference evidence="1" key="1">
    <citation type="journal article" date="2010" name="PLoS ONE">
        <title>The complete plastid genomes of the two 'dinotoms' Durinskia baltica and Kryptoperidinium foliaceum.</title>
        <authorList>
            <person name="Imanian B."/>
            <person name="Pombert J.F."/>
            <person name="Keeling P.J."/>
        </authorList>
    </citation>
    <scope>NUCLEOTIDE SEQUENCE</scope>
    <source>
        <strain evidence="1">CCMP1326</strain>
    </source>
</reference>
<dbReference type="Pfam" id="PF00805">
    <property type="entry name" value="Pentapeptide"/>
    <property type="match status" value="2"/>
</dbReference>
<protein>
    <submittedName>
        <fullName evidence="1">Uncharacterized protein orf175</fullName>
    </submittedName>
</protein>